<feature type="transmembrane region" description="Helical" evidence="1">
    <location>
        <begin position="7"/>
        <end position="25"/>
    </location>
</feature>
<dbReference type="Proteomes" id="UP000798488">
    <property type="component" value="Unassembled WGS sequence"/>
</dbReference>
<feature type="transmembrane region" description="Helical" evidence="1">
    <location>
        <begin position="79"/>
        <end position="100"/>
    </location>
</feature>
<keyword evidence="1" id="KW-0472">Membrane</keyword>
<dbReference type="RefSeq" id="WP_161821733.1">
    <property type="nucleotide sequence ID" value="NZ_LSRS01000003.1"/>
</dbReference>
<keyword evidence="1" id="KW-0812">Transmembrane</keyword>
<dbReference type="AlphaFoldDB" id="A0A9D2WQU6"/>
<proteinExistence type="predicted"/>
<accession>A0A9D2WQU6</accession>
<evidence type="ECO:0000313" key="2">
    <source>
        <dbReference type="EMBL" id="KAF1085236.1"/>
    </source>
</evidence>
<organism evidence="2 3">
    <name type="scientific">Sporotomaculum syntrophicum</name>
    <dbReference type="NCBI Taxonomy" id="182264"/>
    <lineage>
        <taxon>Bacteria</taxon>
        <taxon>Bacillati</taxon>
        <taxon>Bacillota</taxon>
        <taxon>Clostridia</taxon>
        <taxon>Eubacteriales</taxon>
        <taxon>Desulfallaceae</taxon>
        <taxon>Sporotomaculum</taxon>
    </lineage>
</organism>
<name>A0A9D2WQU6_9FIRM</name>
<reference evidence="2" key="1">
    <citation type="submission" date="2016-02" db="EMBL/GenBank/DDBJ databases">
        <title>Draft Genome Sequence of Sporotomaculum syntrophicum Strain FB, a Syntrophic Benzoate Degrader.</title>
        <authorList>
            <person name="Nobu M.K."/>
            <person name="Narihiro T."/>
            <person name="Qiu Y.-L."/>
            <person name="Ohashi A."/>
            <person name="Liu W.-T."/>
            <person name="Yuji S."/>
        </authorList>
    </citation>
    <scope>NUCLEOTIDE SEQUENCE</scope>
    <source>
        <strain evidence="2">FB</strain>
    </source>
</reference>
<evidence type="ECO:0000256" key="1">
    <source>
        <dbReference type="SAM" id="Phobius"/>
    </source>
</evidence>
<gene>
    <name evidence="2" type="ORF">SPSYN_01372</name>
</gene>
<feature type="transmembrane region" description="Helical" evidence="1">
    <location>
        <begin position="31"/>
        <end position="49"/>
    </location>
</feature>
<comment type="caution">
    <text evidence="2">The sequence shown here is derived from an EMBL/GenBank/DDBJ whole genome shotgun (WGS) entry which is preliminary data.</text>
</comment>
<keyword evidence="1" id="KW-1133">Transmembrane helix</keyword>
<sequence>MLISQILFGWPAILGSLLISQVGVILGRPKWILIGAMLITGFALYLIALPPAIFKLFGFSLPLLHLAAMFLVYREVRWAAELLLLPHLAIAIYFGAVVLMQG</sequence>
<evidence type="ECO:0000313" key="3">
    <source>
        <dbReference type="Proteomes" id="UP000798488"/>
    </source>
</evidence>
<dbReference type="EMBL" id="LSRS01000003">
    <property type="protein sequence ID" value="KAF1085236.1"/>
    <property type="molecule type" value="Genomic_DNA"/>
</dbReference>
<protein>
    <submittedName>
        <fullName evidence="2">Uncharacterized protein</fullName>
    </submittedName>
</protein>
<keyword evidence="3" id="KW-1185">Reference proteome</keyword>